<dbReference type="InterPro" id="IPR009057">
    <property type="entry name" value="Homeodomain-like_sf"/>
</dbReference>
<comment type="caution">
    <text evidence="5">The sequence shown here is derived from an EMBL/GenBank/DDBJ whole genome shotgun (WGS) entry which is preliminary data.</text>
</comment>
<keyword evidence="6" id="KW-1185">Reference proteome</keyword>
<dbReference type="Proteomes" id="UP000321933">
    <property type="component" value="Unassembled WGS sequence"/>
</dbReference>
<dbReference type="Pfam" id="PF00440">
    <property type="entry name" value="TetR_N"/>
    <property type="match status" value="1"/>
</dbReference>
<dbReference type="EMBL" id="VRYZ01000001">
    <property type="protein sequence ID" value="TXS94562.1"/>
    <property type="molecule type" value="Genomic_DNA"/>
</dbReference>
<keyword evidence="1" id="KW-0805">Transcription regulation</keyword>
<dbReference type="InterPro" id="IPR001647">
    <property type="entry name" value="HTH_TetR"/>
</dbReference>
<evidence type="ECO:0000256" key="2">
    <source>
        <dbReference type="ARBA" id="ARBA00023125"/>
    </source>
</evidence>
<dbReference type="OrthoDB" id="2356263at2"/>
<dbReference type="AlphaFoldDB" id="A0A5C9A3P8"/>
<dbReference type="PANTHER" id="PTHR30055">
    <property type="entry name" value="HTH-TYPE TRANSCRIPTIONAL REGULATOR RUTR"/>
    <property type="match status" value="1"/>
</dbReference>
<evidence type="ECO:0000313" key="5">
    <source>
        <dbReference type="EMBL" id="TXS94562.1"/>
    </source>
</evidence>
<name>A0A5C9A3P8_9GAMM</name>
<sequence length="226" mass="25432">MESPAEYHTTTPEAVEFSASALTLLHTAEQLIAEQGIDGVSSREIARRAGQKNHSAVNYNFGSFEGLVEALIHYRVGPVNRRREQQLARLQAEGNTPDLRDLVDLMIRPLAEELLQPAGHTHYLSLLAQLLPRPPWRELFMRNRARSGALREVSALAEAQLQHLPRHIRQERLRLLGGHIVQVVAEWDTQRRSGERDSSPAELTWRLDDFIRYSLAGLCAPAPGSQ</sequence>
<evidence type="ECO:0000313" key="6">
    <source>
        <dbReference type="Proteomes" id="UP000321933"/>
    </source>
</evidence>
<dbReference type="GO" id="GO:0003700">
    <property type="term" value="F:DNA-binding transcription factor activity"/>
    <property type="evidence" value="ECO:0007669"/>
    <property type="project" value="TreeGrafter"/>
</dbReference>
<gene>
    <name evidence="5" type="ORF">FVW59_01160</name>
</gene>
<dbReference type="RefSeq" id="WP_148062415.1">
    <property type="nucleotide sequence ID" value="NZ_VRYZ01000001.1"/>
</dbReference>
<evidence type="ECO:0000259" key="4">
    <source>
        <dbReference type="Pfam" id="PF00440"/>
    </source>
</evidence>
<dbReference type="Gene3D" id="1.10.357.10">
    <property type="entry name" value="Tetracycline Repressor, domain 2"/>
    <property type="match status" value="1"/>
</dbReference>
<dbReference type="SUPFAM" id="SSF46689">
    <property type="entry name" value="Homeodomain-like"/>
    <property type="match status" value="1"/>
</dbReference>
<proteinExistence type="predicted"/>
<organism evidence="5 6">
    <name type="scientific">Parahaliea aestuarii</name>
    <dbReference type="NCBI Taxonomy" id="1852021"/>
    <lineage>
        <taxon>Bacteria</taxon>
        <taxon>Pseudomonadati</taxon>
        <taxon>Pseudomonadota</taxon>
        <taxon>Gammaproteobacteria</taxon>
        <taxon>Cellvibrionales</taxon>
        <taxon>Halieaceae</taxon>
        <taxon>Parahaliea</taxon>
    </lineage>
</organism>
<evidence type="ECO:0000256" key="1">
    <source>
        <dbReference type="ARBA" id="ARBA00023015"/>
    </source>
</evidence>
<keyword evidence="2" id="KW-0238">DNA-binding</keyword>
<dbReference type="PANTHER" id="PTHR30055:SF234">
    <property type="entry name" value="HTH-TYPE TRANSCRIPTIONAL REGULATOR BETI"/>
    <property type="match status" value="1"/>
</dbReference>
<accession>A0A5C9A3P8</accession>
<dbReference type="GO" id="GO:0000976">
    <property type="term" value="F:transcription cis-regulatory region binding"/>
    <property type="evidence" value="ECO:0007669"/>
    <property type="project" value="TreeGrafter"/>
</dbReference>
<feature type="domain" description="HTH tetR-type" evidence="4">
    <location>
        <begin position="24"/>
        <end position="71"/>
    </location>
</feature>
<keyword evidence="3" id="KW-0804">Transcription</keyword>
<protein>
    <submittedName>
        <fullName evidence="5">Helix-turn-helix transcriptional regulator</fullName>
    </submittedName>
</protein>
<dbReference type="InterPro" id="IPR050109">
    <property type="entry name" value="HTH-type_TetR-like_transc_reg"/>
</dbReference>
<evidence type="ECO:0000256" key="3">
    <source>
        <dbReference type="ARBA" id="ARBA00023163"/>
    </source>
</evidence>
<reference evidence="5 6" key="1">
    <citation type="submission" date="2019-08" db="EMBL/GenBank/DDBJ databases">
        <title>Parahaliea maris sp. nov., isolated from the surface seawater.</title>
        <authorList>
            <person name="Liu Y."/>
        </authorList>
    </citation>
    <scope>NUCLEOTIDE SEQUENCE [LARGE SCALE GENOMIC DNA]</scope>
    <source>
        <strain evidence="5 6">S2-26</strain>
    </source>
</reference>